<organism evidence="1 2">
    <name type="scientific">Camellia lanceoleosa</name>
    <dbReference type="NCBI Taxonomy" id="1840588"/>
    <lineage>
        <taxon>Eukaryota</taxon>
        <taxon>Viridiplantae</taxon>
        <taxon>Streptophyta</taxon>
        <taxon>Embryophyta</taxon>
        <taxon>Tracheophyta</taxon>
        <taxon>Spermatophyta</taxon>
        <taxon>Magnoliopsida</taxon>
        <taxon>eudicotyledons</taxon>
        <taxon>Gunneridae</taxon>
        <taxon>Pentapetalae</taxon>
        <taxon>asterids</taxon>
        <taxon>Ericales</taxon>
        <taxon>Theaceae</taxon>
        <taxon>Camellia</taxon>
    </lineage>
</organism>
<comment type="caution">
    <text evidence="1">The sequence shown here is derived from an EMBL/GenBank/DDBJ whole genome shotgun (WGS) entry which is preliminary data.</text>
</comment>
<gene>
    <name evidence="1" type="ORF">LOK49_LG15G01453</name>
</gene>
<dbReference type="EMBL" id="CM045768">
    <property type="protein sequence ID" value="KAI7984657.1"/>
    <property type="molecule type" value="Genomic_DNA"/>
</dbReference>
<sequence length="65" mass="7511">MDCANIIVDVNCKDCKTPLVWKFVEVPRENITVAAGRFLLYLNKLLMWDGKDMLYADTYKPIENA</sequence>
<keyword evidence="2" id="KW-1185">Reference proteome</keyword>
<accession>A0ACC0F7I4</accession>
<dbReference type="Proteomes" id="UP001060215">
    <property type="component" value="Chromosome 11"/>
</dbReference>
<protein>
    <submittedName>
        <fullName evidence="1">Uncharacterized protein</fullName>
    </submittedName>
</protein>
<reference evidence="1 2" key="1">
    <citation type="journal article" date="2022" name="Plant J.">
        <title>Chromosome-level genome of Camellia lanceoleosa provides a valuable resource for understanding genome evolution and self-incompatibility.</title>
        <authorList>
            <person name="Gong W."/>
            <person name="Xiao S."/>
            <person name="Wang L."/>
            <person name="Liao Z."/>
            <person name="Chang Y."/>
            <person name="Mo W."/>
            <person name="Hu G."/>
            <person name="Li W."/>
            <person name="Zhao G."/>
            <person name="Zhu H."/>
            <person name="Hu X."/>
            <person name="Ji K."/>
            <person name="Xiang X."/>
            <person name="Song Q."/>
            <person name="Yuan D."/>
            <person name="Jin S."/>
            <person name="Zhang L."/>
        </authorList>
    </citation>
    <scope>NUCLEOTIDE SEQUENCE [LARGE SCALE GENOMIC DNA]</scope>
    <source>
        <strain evidence="1">SQ_2022a</strain>
    </source>
</reference>
<name>A0ACC0F7I4_9ERIC</name>
<evidence type="ECO:0000313" key="2">
    <source>
        <dbReference type="Proteomes" id="UP001060215"/>
    </source>
</evidence>
<evidence type="ECO:0000313" key="1">
    <source>
        <dbReference type="EMBL" id="KAI7984657.1"/>
    </source>
</evidence>
<proteinExistence type="predicted"/>